<evidence type="ECO:0000313" key="2">
    <source>
        <dbReference type="EMBL" id="RAY20256.1"/>
    </source>
</evidence>
<evidence type="ECO:0000313" key="3">
    <source>
        <dbReference type="Proteomes" id="UP000250603"/>
    </source>
</evidence>
<keyword evidence="2" id="KW-0032">Aminotransferase</keyword>
<keyword evidence="1" id="KW-1133">Transmembrane helix</keyword>
<dbReference type="GO" id="GO:0008483">
    <property type="term" value="F:transaminase activity"/>
    <property type="evidence" value="ECO:0007669"/>
    <property type="project" value="UniProtKB-KW"/>
</dbReference>
<dbReference type="Proteomes" id="UP000250603">
    <property type="component" value="Unassembled WGS sequence"/>
</dbReference>
<keyword evidence="3" id="KW-1185">Reference proteome</keyword>
<proteinExistence type="predicted"/>
<feature type="transmembrane region" description="Helical" evidence="1">
    <location>
        <begin position="13"/>
        <end position="33"/>
    </location>
</feature>
<evidence type="ECO:0000256" key="1">
    <source>
        <dbReference type="SAM" id="Phobius"/>
    </source>
</evidence>
<organism evidence="2 3">
    <name type="scientific">Enterobacter kobei</name>
    <dbReference type="NCBI Taxonomy" id="208224"/>
    <lineage>
        <taxon>Bacteria</taxon>
        <taxon>Pseudomonadati</taxon>
        <taxon>Pseudomonadota</taxon>
        <taxon>Gammaproteobacteria</taxon>
        <taxon>Enterobacterales</taxon>
        <taxon>Enterobacteriaceae</taxon>
        <taxon>Enterobacter</taxon>
        <taxon>Enterobacter cloacae complex</taxon>
    </lineage>
</organism>
<keyword evidence="2" id="KW-0808">Transferase</keyword>
<gene>
    <name evidence="2" type="ORF">DP181_23200</name>
</gene>
<dbReference type="EMBL" id="QMCK01000088">
    <property type="protein sequence ID" value="RAY20256.1"/>
    <property type="molecule type" value="Genomic_DNA"/>
</dbReference>
<reference evidence="2 3" key="1">
    <citation type="submission" date="2018-06" db="EMBL/GenBank/DDBJ databases">
        <title>ACT-28, a chromosomally-encoded AmpC with carbapenemase activity from Enterobacter kobei.</title>
        <authorList>
            <person name="Jousset A.B."/>
            <person name="Oueslati S."/>
            <person name="Bernabeu S."/>
            <person name="Takissian J."/>
            <person name="Creton E."/>
            <person name="Vogel A."/>
            <person name="Cotellon G."/>
            <person name="Bonnin R.A."/>
            <person name="Dortet L."/>
            <person name="Naas T."/>
        </authorList>
    </citation>
    <scope>NUCLEOTIDE SEQUENCE [LARGE SCALE GENOMIC DNA]</scope>
    <source>
        <strain evidence="2 3">149H6</strain>
    </source>
</reference>
<comment type="caution">
    <text evidence="2">The sequence shown here is derived from an EMBL/GenBank/DDBJ whole genome shotgun (WGS) entry which is preliminary data.</text>
</comment>
<sequence length="73" mass="8073">MDNLYTYKSDQDLLTTVQEVSALLSCAAFVAIANDEKKRIHLMALMDIASRLADDLANALDKSFVLPAEGERK</sequence>
<dbReference type="RefSeq" id="WP_112018928.1">
    <property type="nucleotide sequence ID" value="NZ_QMCK01000088.1"/>
</dbReference>
<accession>A0ABX9EV76</accession>
<keyword evidence="1" id="KW-0812">Transmembrane</keyword>
<protein>
    <submittedName>
        <fullName evidence="2">Aminotransferase</fullName>
    </submittedName>
</protein>
<name>A0ABX9EV76_9ENTR</name>
<keyword evidence="1" id="KW-0472">Membrane</keyword>